<evidence type="ECO:0000256" key="2">
    <source>
        <dbReference type="ARBA" id="ARBA00022491"/>
    </source>
</evidence>
<dbReference type="ExpressionAtlas" id="O48690">
    <property type="expression patterns" value="baseline"/>
</dbReference>
<dbReference type="PANTHER" id="PTHR12346:SF0">
    <property type="entry name" value="SIN3A, ISOFORM G"/>
    <property type="match status" value="1"/>
</dbReference>
<dbReference type="FunFam" id="1.20.1160.11:FF:000001">
    <property type="entry name" value="Paired amphipathic helix protein Sin3"/>
    <property type="match status" value="2"/>
</dbReference>
<evidence type="ECO:0000256" key="3">
    <source>
        <dbReference type="ARBA" id="ARBA00023242"/>
    </source>
</evidence>
<dbReference type="EMBL" id="AC002396">
    <property type="protein sequence ID" value="AAC00583.1"/>
    <property type="molecule type" value="Genomic_DNA"/>
</dbReference>
<name>O48690_ARATH</name>
<sequence length="266" mass="30381">MVGGSLSPAFTIDEATSYINAVKEAFGADQPAKYREFLDIMLDLRANRVDLATVVPRMRELLKDHVNLLLRFNAFLPAEAKETFHDVRSYIYSLKESFRDEPAKYAQFLEILNDYSARRVDAPSAVARMTELMKDHRNLVLGFSVLLSTGDTKTTPLEAEPDNNKRIRVANFISKLKARFQGNDGHVYESFLEILTMYQQGNKSVNDLYQEVGFLVVALLQGHEDLVMEFSNVFKRTTGPSGLILTHMLLYLRSMRCIMVWVNIRD</sequence>
<dbReference type="AlphaFoldDB" id="O48690"/>
<dbReference type="GO" id="GO:0005634">
    <property type="term" value="C:nucleus"/>
    <property type="evidence" value="ECO:0007669"/>
    <property type="project" value="UniProtKB-SubCell"/>
</dbReference>
<protein>
    <submittedName>
        <fullName evidence="5">F3I6.16 protein</fullName>
    </submittedName>
</protein>
<keyword evidence="3 4" id="KW-0539">Nucleus</keyword>
<dbReference type="PROSITE" id="PS51477">
    <property type="entry name" value="PAH"/>
    <property type="match status" value="3"/>
</dbReference>
<organism evidence="5">
    <name type="scientific">Arabidopsis thaliana</name>
    <name type="common">Mouse-ear cress</name>
    <dbReference type="NCBI Taxonomy" id="3702"/>
    <lineage>
        <taxon>Eukaryota</taxon>
        <taxon>Viridiplantae</taxon>
        <taxon>Streptophyta</taxon>
        <taxon>Embryophyta</taxon>
        <taxon>Tracheophyta</taxon>
        <taxon>Spermatophyta</taxon>
        <taxon>Magnoliopsida</taxon>
        <taxon>eudicotyledons</taxon>
        <taxon>Gunneridae</taxon>
        <taxon>Pentapetalae</taxon>
        <taxon>rosids</taxon>
        <taxon>malvids</taxon>
        <taxon>Brassicales</taxon>
        <taxon>Brassicaceae</taxon>
        <taxon>Camelineae</taxon>
        <taxon>Arabidopsis</taxon>
    </lineage>
</organism>
<accession>O48690</accession>
<dbReference type="PANTHER" id="PTHR12346">
    <property type="entry name" value="SIN3B-RELATED"/>
    <property type="match status" value="1"/>
</dbReference>
<reference evidence="5" key="1">
    <citation type="submission" date="1998-02" db="EMBL/GenBank/DDBJ databases">
        <authorList>
            <person name="Federspiel N.A."/>
            <person name="Palm C.J."/>
            <person name="Conway A.B."/>
            <person name="Kurtz D.B."/>
            <person name="Conway A.R."/>
            <person name="Au M."/>
            <person name="Araujo R."/>
            <person name="Buehler E."/>
            <person name="Dewar K."/>
            <person name="Feng J."/>
            <person name="Kim C."/>
            <person name="Li Y."/>
            <person name="Oji O."/>
            <person name="Osborne B.I."/>
            <person name="Shinn P."/>
            <person name="Sun H."/>
            <person name="Toriumi M."/>
            <person name="Vysotskaia V.S."/>
            <person name="Yu G."/>
            <person name="Ecker J."/>
            <person name="Theologis A."/>
            <person name="Davis R.W."/>
        </authorList>
    </citation>
    <scope>NUCLEOTIDE SEQUENCE</scope>
</reference>
<dbReference type="InterPro" id="IPR039774">
    <property type="entry name" value="Sin3-like"/>
</dbReference>
<dbReference type="InterPro" id="IPR036600">
    <property type="entry name" value="PAH_sf"/>
</dbReference>
<gene>
    <name evidence="5" type="primary">F3I6.16</name>
</gene>
<dbReference type="FunFam" id="1.20.1160.11:FF:000009">
    <property type="entry name" value="F3I6.18 protein"/>
    <property type="match status" value="1"/>
</dbReference>
<dbReference type="Pfam" id="PF02671">
    <property type="entry name" value="PAH"/>
    <property type="match status" value="3"/>
</dbReference>
<evidence type="ECO:0000313" key="5">
    <source>
        <dbReference type="EMBL" id="AAC00583.1"/>
    </source>
</evidence>
<keyword evidence="2" id="KW-0678">Repressor</keyword>
<dbReference type="Gene3D" id="1.20.1160.11">
    <property type="entry name" value="Paired amphipathic helix"/>
    <property type="match status" value="3"/>
</dbReference>
<evidence type="ECO:0000256" key="4">
    <source>
        <dbReference type="PROSITE-ProRule" id="PRU00810"/>
    </source>
</evidence>
<comment type="subcellular location">
    <subcellularLocation>
        <location evidence="1 4">Nucleus</location>
    </subcellularLocation>
</comment>
<evidence type="ECO:0000256" key="1">
    <source>
        <dbReference type="ARBA" id="ARBA00004123"/>
    </source>
</evidence>
<dbReference type="GO" id="GO:0003714">
    <property type="term" value="F:transcription corepressor activity"/>
    <property type="evidence" value="ECO:0007669"/>
    <property type="project" value="InterPro"/>
</dbReference>
<dbReference type="InterPro" id="IPR003822">
    <property type="entry name" value="PAH"/>
</dbReference>
<dbReference type="PIR" id="T00653">
    <property type="entry name" value="T00653"/>
</dbReference>
<dbReference type="SUPFAM" id="SSF47762">
    <property type="entry name" value="PAH2 domain"/>
    <property type="match status" value="3"/>
</dbReference>
<reference key="2">
    <citation type="journal article" date="2000" name="Nature">
        <title>Sequence and analysis of chromosome 1 of the plant Arabidopsis thaliana.</title>
        <authorList>
            <person name="Theologis A."/>
            <person name="Ecker J.R."/>
            <person name="Palm C.J."/>
            <person name="Federspiel N.A."/>
            <person name="Kaul S."/>
            <person name="White O."/>
            <person name="Alonso J."/>
            <person name="Altafi H."/>
            <person name="Araujo R."/>
            <person name="Bowman C.L."/>
            <person name="Brooks S.Y."/>
            <person name="Buehler E."/>
            <person name="Chan A."/>
            <person name="Chao Q."/>
            <person name="Chen H."/>
            <person name="Cheuk R.F."/>
            <person name="Chin C.W."/>
            <person name="Chung M.K."/>
            <person name="Conn L."/>
            <person name="Conway A.B."/>
            <person name="Conway A.R."/>
            <person name="Creasy T.H."/>
            <person name="Dewar K."/>
            <person name="Dunn P."/>
            <person name="Etgu P."/>
            <person name="Feldblyum T.V."/>
            <person name="Feng J."/>
            <person name="Fong B."/>
            <person name="Fujii C.Y."/>
            <person name="Gill J.E."/>
            <person name="Goldsmith A.D."/>
            <person name="Haas B."/>
            <person name="Hansen N.F."/>
            <person name="Hughes B."/>
            <person name="Huizar L."/>
            <person name="Hunter J.L."/>
            <person name="Jenkins J."/>
            <person name="Johnson-Hopson C."/>
            <person name="Khan S."/>
            <person name="Khaykin E."/>
            <person name="Kim C.J."/>
            <person name="Koo H.L."/>
            <person name="Kremenetskaia I."/>
            <person name="Kurtz D.B."/>
            <person name="Kwan A."/>
            <person name="Lam B."/>
            <person name="Langin-Hooper S."/>
            <person name="Lee A."/>
            <person name="Lee J.M."/>
            <person name="Lenz C.A."/>
            <person name="Li J.H."/>
            <person name="Li Y."/>
            <person name="Lin X."/>
            <person name="Liu S.X."/>
            <person name="Liu Z.A."/>
            <person name="Luros J.S."/>
            <person name="Maiti R."/>
            <person name="Marziali A."/>
            <person name="Militscher J."/>
            <person name="Miranda M."/>
            <person name="Nguyen M."/>
            <person name="Nierman W.C."/>
            <person name="Osborne B.I."/>
            <person name="Pai G."/>
            <person name="Peterson J."/>
            <person name="Pham P.K."/>
            <person name="Rizzo M."/>
            <person name="Rooney T."/>
            <person name="Rowley D."/>
            <person name="Sakano H."/>
            <person name="Salzberg S.L."/>
            <person name="Schwartz J.R."/>
            <person name="Shinn P."/>
            <person name="Southwick A.M."/>
            <person name="Sun H."/>
            <person name="Tallon L.J."/>
            <person name="Tambunga G."/>
            <person name="Toriumi M.J."/>
            <person name="Town C.D."/>
            <person name="Utterback T."/>
            <person name="Van Aken S."/>
            <person name="Vaysberg M."/>
            <person name="Vysotskaia V.S."/>
            <person name="Walker M."/>
            <person name="Wu D."/>
            <person name="Yu G."/>
            <person name="Fraser C.M."/>
            <person name="Venter J.C."/>
            <person name="Davis R.W."/>
        </authorList>
    </citation>
    <scope>NUCLEOTIDE SEQUENCE [LARGE SCALE GENOMIC DNA]</scope>
    <source>
        <strain>cv. Columbia</strain>
    </source>
</reference>
<proteinExistence type="predicted"/>